<protein>
    <submittedName>
        <fullName evidence="8">Hemagglutinin repeat-containing protein</fullName>
    </submittedName>
</protein>
<gene>
    <name evidence="8" type="ORF">JFL49_03940</name>
</gene>
<dbReference type="InterPro" id="IPR012334">
    <property type="entry name" value="Pectin_lyas_fold"/>
</dbReference>
<dbReference type="InterPro" id="IPR024973">
    <property type="entry name" value="ESPR"/>
</dbReference>
<organism evidence="8 9">
    <name type="scientific">Histophilus somni</name>
    <name type="common">Haemophilus somnus</name>
    <dbReference type="NCBI Taxonomy" id="731"/>
    <lineage>
        <taxon>Bacteria</taxon>
        <taxon>Pseudomonadati</taxon>
        <taxon>Pseudomonadota</taxon>
        <taxon>Gammaproteobacteria</taxon>
        <taxon>Pasteurellales</taxon>
        <taxon>Pasteurellaceae</taxon>
        <taxon>Histophilus</taxon>
    </lineage>
</organism>
<sequence length="2708" mass="294742">MNTQHFCIIFSNPLQRLIVVSELAKSQDKSSCSSSVCSKSAVDFSSLLALLKPLCFSLFCALEFVSFSSFFSSAFAETLIIQADKSAPKTQQPIVLQTTNGLPQVNIQTPNTKGLSHNKYSQFDVAEKGVILNNSRTSTSTQLAGQVTANPYLAQGEAKVILNEINSSSPSVMKGYVEVAGGKADVIIANPSGLHCEGCGVINSGRVTLSTGKPEIKNGEVESFKVEAGKVNVSGKGLDNSRVDYTEILAREAEVNAGIWSKKEATVITGKNSIKRFDSDKTLQIIHTTQHVSGESQPQFSLDVAELGGMYSGKIYLIGTENGVGVRNAGHIGASSSEIVIDSQGKIVNTASGQIIAATKNRLKTDRTLDNAGKLYAEERVEVKAKENIEQTSSGVIRGRQNRIESEKSLINRGAVLGTEKTVIKATETVENIGTGQILGDKVAIEAGARIVNRDEQLSSNNNDVKSAVIAAHKRLDLAAPELINQKQFLTIAEKQNGQITEGPSLLSQGDLFVGRRLNSTEEVELSSENSSFADNFKNQSGLIDVAGNAYFGVKSLINSNEHLKTAFELQSDTQLNEHYLLPEGQPNSAKIDFNTLRWISFSRAGKVASRATELKERESNGNFNGYVLPMPNEESCSNLTDKKNCQIKPHSLYLPNDGAWSHFNIHLDEKVHLTLKDYPDVNLLQAYFDIPNEPEKPTRENNESEADFAKRLQSYETEKADYEVNKLEYQAKQTALSLQLKPYLDWLKANETQFEQLEKAIEKHNAAFSNKIYDRFWDINLNRRKISQTVVKQTAPGKILAGGDMWFQGAVHNDRSLILSGGNLVSQDENSPFKNTDEEGIHSTEEFGNHEFTWSKWRGGFKRYFQRKWGGRHDRHTVDNVTIPLNVVFSQTQGDYAVATTVQSNSQTTAPFIKITDGKGEIRFTQGTTILPSSSLYQINPQADSHILVETTPAFTDYRKWLSSDYMFNALRYDSNQVQKRLGDGYYEQRLVREQLYQLTGKLPSGHQQDFEVQYQALMDSAVKFSQTLANEFTLRPGVKLSKAQRARLTSDIVWLETETVTLPNGSQQEVLVPKVYLVANKADFSPLTTKGSLISANNIYAKNSELINQGRIFGREVMQLNGDSLHNQGTLSAQRLYVQTSGDLTNEGGHIEAQSRLALNVSGTFSHRSTTKTDESSNPSYGYHYKNMHLDRKALLHVKGEDGTLYINADNLNQIGSDIINSGTGDSLLNIKNSLKSTALSTQHSEKLGTGDHRRQETNQNLIISRIQSNSNIRLETDNLYTQSTAIETAKKLTALATNEMVFGAMKTVSTLEEQHRYKSGNTISKKSKETHYNEQQDNYQGSLLKGDSIALVAGDKLKTEATDINAKQHIDITAKDINLNVLINTKMTDYREKAKKSGLSGSLSNGVVSVGYQRNKTESNNRSRNEDVVATQLNAKGNIRVIAQHQLTLNATEIHSSSDTHLQGSKVNINAVEEHHLGQSRYVSKSGGVGVNMVYNPIEVGKEKYKQRRDQGVTNGIVGDELSRAEAITDTTGMIMRGIQPYIKHQSHQSNKQTEQVIAQSANIDTQGNLTVVATGGDIITQGATLSVEKDATFTAAGDVHFDVAINRYSQSANSSSKGFELNGLNKYIAGVGKGRENGKQSLIEEKGTVISVGGNSQTTAQQGDIIGKGLVLVSEGNNSFSATGDILFTTATTTQTQRQARKNHAIGEVATSETERFFGYHRERFNQVGDSLRHQGSQVVSLNGNVEINAGKDYHQTSSQILSKNKLHITAENIEAVAAHNEQTQQQSQSDLKIGQFSRIKSPIIDIIQTVERVVKNKEASTRLQTAQALGLAAQGYTLADSIYKIANKTPNTGYLIRVESGTGVAHSRQLQESEAHLSQGNVLNGKEVVLTTRDDNTESNAQNSNKTDRTLSTESRANHNQSGTGNIRLEHADIVSKDKDGNRLENSRIELNANKIEIEAGESRIKEKSRGQNVGVEVGMFAQAGAQTGVGVYATVGGGSQKANGESSTYHNSHLDAEHIKFNSQGSITLNGTTATAERIDVNAKGDLRIESKQDSNNYNSKGSQAGISVDVSFGNAWSVSGFASGEKGKSSYKQVNEQAGLIAGKGGYHIEANNVHLKGSTIASTTPNNSELRTNRLTFNDIRNESSHKATSVSISGTYGKTAPNITPSLPMHSQSNDSSITKATLTEGKITLNKDTNPIQTTAKALGINTDLSQANSQVAKPKEVKKLLAEQKEIARAVGYISQAANVYANNKAKETQYVEWQEGGSKRRKLDAVVATVGAILSGGTAGQVVAAAISPELNAQIHTMTKDSKMANLLAHALLSATEAHLSGTNALVGATAGVAGETTAMFLSDVVFNKSAEQLNNEERTLLKVASQLSGLIVGNVTGGNTSSTILGAETAKSAVKNNFLSQHEYAKLNRLVEKKILTPEEAILIQYLLKKDQVSDKLLHTYQTSPDTLTQKDREILFKWVKEYSDVPAQMRLLNTPIDSPQIKPDYSDLKLRAQRVYSYSESFEGRLSNSLATGLSFVGTGAHSAAVKGVQYVGKIAKGASSAAKTTASVIGEFSTKYPNTTGMLIDGGISLGAHVGYKTVTGQDINPYDALGAFSGGALTRNRSLGNQIRINIGIATVTSLSKDPSGNTLGSDYFSAIVSPIINKPFSLKDSTFGNILGGAFGEYGGDFDNRVKDYEKVKKYLNNKELSK</sequence>
<keyword evidence="4" id="KW-0843">Virulence</keyword>
<dbReference type="InterPro" id="IPR025157">
    <property type="entry name" value="Hemagglutinin_rpt"/>
</dbReference>
<feature type="coiled-coil region" evidence="5">
    <location>
        <begin position="713"/>
        <end position="768"/>
    </location>
</feature>
<accession>A0A9Q7E8R1</accession>
<dbReference type="RefSeq" id="WP_087437262.1">
    <property type="nucleotide sequence ID" value="NZ_CP018802.1"/>
</dbReference>
<evidence type="ECO:0000256" key="3">
    <source>
        <dbReference type="ARBA" id="ARBA00022913"/>
    </source>
</evidence>
<keyword evidence="3" id="KW-1266">Target cell cytoplasm</keyword>
<dbReference type="GO" id="GO:0003824">
    <property type="term" value="F:catalytic activity"/>
    <property type="evidence" value="ECO:0007669"/>
    <property type="project" value="UniProtKB-ARBA"/>
</dbReference>
<dbReference type="Pfam" id="PF13332">
    <property type="entry name" value="Fil_haemagg_2"/>
    <property type="match status" value="4"/>
</dbReference>
<dbReference type="InterPro" id="IPR011050">
    <property type="entry name" value="Pectin_lyase_fold/virulence"/>
</dbReference>
<dbReference type="EMBL" id="CP066558">
    <property type="protein sequence ID" value="QQF83062.1"/>
    <property type="molecule type" value="Genomic_DNA"/>
</dbReference>
<dbReference type="GO" id="GO:0090729">
    <property type="term" value="F:toxin activity"/>
    <property type="evidence" value="ECO:0007669"/>
    <property type="project" value="UniProtKB-KW"/>
</dbReference>
<dbReference type="NCBIfam" id="TIGR01901">
    <property type="entry name" value="adhes_NPXG"/>
    <property type="match status" value="1"/>
</dbReference>
<feature type="region of interest" description="Disordered" evidence="6">
    <location>
        <begin position="1897"/>
        <end position="1931"/>
    </location>
</feature>
<evidence type="ECO:0000256" key="2">
    <source>
        <dbReference type="ARBA" id="ARBA00022656"/>
    </source>
</evidence>
<dbReference type="Pfam" id="PF05860">
    <property type="entry name" value="TPS"/>
    <property type="match status" value="1"/>
</dbReference>
<proteinExistence type="predicted"/>
<dbReference type="Pfam" id="PF04829">
    <property type="entry name" value="PT-VENN"/>
    <property type="match status" value="1"/>
</dbReference>
<evidence type="ECO:0000259" key="7">
    <source>
        <dbReference type="SMART" id="SM00912"/>
    </source>
</evidence>
<name>A0A9Q7E8R1_HISSO</name>
<comment type="subcellular location">
    <subcellularLocation>
        <location evidence="1">Target cell</location>
        <location evidence="1">Target cell cytoplasm</location>
    </subcellularLocation>
</comment>
<feature type="compositionally biased region" description="Polar residues" evidence="6">
    <location>
        <begin position="1917"/>
        <end position="1930"/>
    </location>
</feature>
<dbReference type="InterPro" id="IPR008638">
    <property type="entry name" value="FhaB/CdiA-like_TPS"/>
</dbReference>
<evidence type="ECO:0000256" key="1">
    <source>
        <dbReference type="ARBA" id="ARBA00004219"/>
    </source>
</evidence>
<dbReference type="InterPro" id="IPR006914">
    <property type="entry name" value="VENN_dom"/>
</dbReference>
<evidence type="ECO:0000256" key="6">
    <source>
        <dbReference type="SAM" id="MobiDB-lite"/>
    </source>
</evidence>
<reference evidence="8 9" key="1">
    <citation type="submission" date="2020-12" db="EMBL/GenBank/DDBJ databases">
        <title>ASc-MMNZ-VFA-070.</title>
        <authorList>
            <person name="Schryvers A."/>
            <person name="Mostafa Nazari M."/>
            <person name="Farshchi Andisi V."/>
            <person name="Timsit E."/>
            <person name="Walter Morck D."/>
        </authorList>
    </citation>
    <scope>NUCLEOTIDE SEQUENCE [LARGE SCALE GENOMIC DNA]</scope>
    <source>
        <strain evidence="8 9">ASc-MMNZ-VFA-070</strain>
    </source>
</reference>
<keyword evidence="5" id="KW-0175">Coiled coil</keyword>
<dbReference type="SUPFAM" id="SSF51126">
    <property type="entry name" value="Pectin lyase-like"/>
    <property type="match status" value="1"/>
</dbReference>
<evidence type="ECO:0000313" key="8">
    <source>
        <dbReference type="EMBL" id="QQF83062.1"/>
    </source>
</evidence>
<evidence type="ECO:0000256" key="4">
    <source>
        <dbReference type="ARBA" id="ARBA00023026"/>
    </source>
</evidence>
<dbReference type="Pfam" id="PF13018">
    <property type="entry name" value="ESPR"/>
    <property type="match status" value="1"/>
</dbReference>
<keyword evidence="9" id="KW-1185">Reference proteome</keyword>
<evidence type="ECO:0000313" key="9">
    <source>
        <dbReference type="Proteomes" id="UP000595373"/>
    </source>
</evidence>
<dbReference type="Proteomes" id="UP000595373">
    <property type="component" value="Chromosome"/>
</dbReference>
<dbReference type="SMART" id="SM00912">
    <property type="entry name" value="Haemagg_act"/>
    <property type="match status" value="1"/>
</dbReference>
<dbReference type="Gene3D" id="2.160.20.10">
    <property type="entry name" value="Single-stranded right-handed beta-helix, Pectin lyase-like"/>
    <property type="match status" value="1"/>
</dbReference>
<evidence type="ECO:0000256" key="5">
    <source>
        <dbReference type="SAM" id="Coils"/>
    </source>
</evidence>
<feature type="domain" description="Filamentous haemagglutinin FhaB/tRNA nuclease CdiA-like TPS" evidence="7">
    <location>
        <begin position="99"/>
        <end position="219"/>
    </location>
</feature>
<keyword evidence="2" id="KW-0800">Toxin</keyword>